<evidence type="ECO:0000313" key="3">
    <source>
        <dbReference type="EMBL" id="PSK80962.1"/>
    </source>
</evidence>
<protein>
    <submittedName>
        <fullName evidence="3">Uncharacterized protein</fullName>
    </submittedName>
</protein>
<reference evidence="3 4" key="1">
    <citation type="submission" date="2018-03" db="EMBL/GenBank/DDBJ databases">
        <title>Genomic Encyclopedia of Archaeal and Bacterial Type Strains, Phase II (KMG-II): from individual species to whole genera.</title>
        <authorList>
            <person name="Goeker M."/>
        </authorList>
    </citation>
    <scope>NUCLEOTIDE SEQUENCE [LARGE SCALE GENOMIC DNA]</scope>
    <source>
        <strain evidence="3 4">DSM 27267</strain>
    </source>
</reference>
<accession>A0A2P8C7M8</accession>
<reference evidence="2 5" key="2">
    <citation type="submission" date="2019-10" db="EMBL/GenBank/DDBJ databases">
        <title>Prolixibacter strains distinguished by the presence of nitrate reductase genes were adept at nitrate-dependent anaerobic corrosion of metallic iron and carbon steel.</title>
        <authorList>
            <person name="Iino T."/>
            <person name="Shono N."/>
            <person name="Ito K."/>
            <person name="Nakamura R."/>
            <person name="Sueoka K."/>
            <person name="Harayama S."/>
            <person name="Ohkuma M."/>
        </authorList>
    </citation>
    <scope>NUCLEOTIDE SEQUENCE [LARGE SCALE GENOMIC DNA]</scope>
    <source>
        <strain evidence="2 5">MIC1-1</strain>
    </source>
</reference>
<dbReference type="OrthoDB" id="9765204at2"/>
<feature type="compositionally biased region" description="Low complexity" evidence="1">
    <location>
        <begin position="43"/>
        <end position="56"/>
    </location>
</feature>
<gene>
    <name evidence="3" type="ORF">CLV93_11297</name>
    <name evidence="2" type="ORF">JCM18694_26080</name>
</gene>
<name>A0A2P8C7M8_9BACT</name>
<dbReference type="Proteomes" id="UP000396862">
    <property type="component" value="Unassembled WGS sequence"/>
</dbReference>
<dbReference type="RefSeq" id="WP_106543556.1">
    <property type="nucleotide sequence ID" value="NZ_BLAU01000001.1"/>
</dbReference>
<sequence length="64" mass="7119">MLLGVTHMAELYLLAKWRFTAGKSGKIPYGRIKKYFRENSTLVSTGTSASSSTSTDTKVENLQF</sequence>
<dbReference type="AlphaFoldDB" id="A0A2P8C7M8"/>
<evidence type="ECO:0000256" key="1">
    <source>
        <dbReference type="SAM" id="MobiDB-lite"/>
    </source>
</evidence>
<evidence type="ECO:0000313" key="4">
    <source>
        <dbReference type="Proteomes" id="UP000240621"/>
    </source>
</evidence>
<dbReference type="Proteomes" id="UP000240621">
    <property type="component" value="Unassembled WGS sequence"/>
</dbReference>
<organism evidence="3 4">
    <name type="scientific">Prolixibacter denitrificans</name>
    <dbReference type="NCBI Taxonomy" id="1541063"/>
    <lineage>
        <taxon>Bacteria</taxon>
        <taxon>Pseudomonadati</taxon>
        <taxon>Bacteroidota</taxon>
        <taxon>Bacteroidia</taxon>
        <taxon>Marinilabiliales</taxon>
        <taxon>Prolixibacteraceae</taxon>
        <taxon>Prolixibacter</taxon>
    </lineage>
</organism>
<keyword evidence="5" id="KW-1185">Reference proteome</keyword>
<dbReference type="EMBL" id="BLAU01000001">
    <property type="protein sequence ID" value="GET22362.1"/>
    <property type="molecule type" value="Genomic_DNA"/>
</dbReference>
<evidence type="ECO:0000313" key="2">
    <source>
        <dbReference type="EMBL" id="GET22362.1"/>
    </source>
</evidence>
<comment type="caution">
    <text evidence="3">The sequence shown here is derived from an EMBL/GenBank/DDBJ whole genome shotgun (WGS) entry which is preliminary data.</text>
</comment>
<evidence type="ECO:0000313" key="5">
    <source>
        <dbReference type="Proteomes" id="UP000396862"/>
    </source>
</evidence>
<feature type="region of interest" description="Disordered" evidence="1">
    <location>
        <begin position="43"/>
        <end position="64"/>
    </location>
</feature>
<proteinExistence type="predicted"/>
<dbReference type="EMBL" id="PYGC01000012">
    <property type="protein sequence ID" value="PSK80962.1"/>
    <property type="molecule type" value="Genomic_DNA"/>
</dbReference>